<name>A0A2I0K2M9_PUNGR</name>
<reference evidence="1 2" key="1">
    <citation type="submission" date="2017-11" db="EMBL/GenBank/DDBJ databases">
        <title>De-novo sequencing of pomegranate (Punica granatum L.) genome.</title>
        <authorList>
            <person name="Akparov Z."/>
            <person name="Amiraslanov A."/>
            <person name="Hajiyeva S."/>
            <person name="Abbasov M."/>
            <person name="Kaur K."/>
            <person name="Hamwieh A."/>
            <person name="Solovyev V."/>
            <person name="Salamov A."/>
            <person name="Braich B."/>
            <person name="Kosarev P."/>
            <person name="Mahmoud A."/>
            <person name="Hajiyev E."/>
            <person name="Babayeva S."/>
            <person name="Izzatullayeva V."/>
            <person name="Mammadov A."/>
            <person name="Mammadov A."/>
            <person name="Sharifova S."/>
            <person name="Ojaghi J."/>
            <person name="Eynullazada K."/>
            <person name="Bayramov B."/>
            <person name="Abdulazimova A."/>
            <person name="Shahmuradov I."/>
        </authorList>
    </citation>
    <scope>NUCLEOTIDE SEQUENCE [LARGE SCALE GENOMIC DNA]</scope>
    <source>
        <strain evidence="2">cv. AG2017</strain>
        <tissue evidence="1">Leaf</tissue>
    </source>
</reference>
<protein>
    <submittedName>
        <fullName evidence="1">Uncharacterized protein</fullName>
    </submittedName>
</protein>
<sequence>MGRSAWGTLNSGSSIIATQEWLGRDWGPHKCTFPGCGFNARAKGSGLAWLALCEPTEGRMLRIWHGQGEMCSHDA</sequence>
<comment type="caution">
    <text evidence="1">The sequence shown here is derived from an EMBL/GenBank/DDBJ whole genome shotgun (WGS) entry which is preliminary data.</text>
</comment>
<gene>
    <name evidence="1" type="ORF">CRG98_017682</name>
</gene>
<dbReference type="AlphaFoldDB" id="A0A2I0K2M9"/>
<proteinExistence type="predicted"/>
<evidence type="ECO:0000313" key="2">
    <source>
        <dbReference type="Proteomes" id="UP000233551"/>
    </source>
</evidence>
<keyword evidence="2" id="KW-1185">Reference proteome</keyword>
<organism evidence="1 2">
    <name type="scientific">Punica granatum</name>
    <name type="common">Pomegranate</name>
    <dbReference type="NCBI Taxonomy" id="22663"/>
    <lineage>
        <taxon>Eukaryota</taxon>
        <taxon>Viridiplantae</taxon>
        <taxon>Streptophyta</taxon>
        <taxon>Embryophyta</taxon>
        <taxon>Tracheophyta</taxon>
        <taxon>Spermatophyta</taxon>
        <taxon>Magnoliopsida</taxon>
        <taxon>eudicotyledons</taxon>
        <taxon>Gunneridae</taxon>
        <taxon>Pentapetalae</taxon>
        <taxon>rosids</taxon>
        <taxon>malvids</taxon>
        <taxon>Myrtales</taxon>
        <taxon>Lythraceae</taxon>
        <taxon>Punica</taxon>
    </lineage>
</organism>
<evidence type="ECO:0000313" key="1">
    <source>
        <dbReference type="EMBL" id="PKI61956.1"/>
    </source>
</evidence>
<dbReference type="Proteomes" id="UP000233551">
    <property type="component" value="Unassembled WGS sequence"/>
</dbReference>
<dbReference type="EMBL" id="PGOL01000993">
    <property type="protein sequence ID" value="PKI61956.1"/>
    <property type="molecule type" value="Genomic_DNA"/>
</dbReference>
<accession>A0A2I0K2M9</accession>